<comment type="caution">
    <text evidence="1">The sequence shown here is derived from an EMBL/GenBank/DDBJ whole genome shotgun (WGS) entry which is preliminary data.</text>
</comment>
<reference evidence="1" key="1">
    <citation type="journal article" date="2011" name="PLoS ONE">
        <title>Genome of a low-salinity ammonia-oxidizing archaeon determined by single-cell and metagenomic analysis.</title>
        <authorList>
            <person name="Blainey P.C."/>
            <person name="Mosier A.C."/>
            <person name="Potanina A."/>
            <person name="Francis C.A."/>
            <person name="Quake S.R."/>
        </authorList>
    </citation>
    <scope>NUCLEOTIDE SEQUENCE [LARGE SCALE GENOMIC DNA]</scope>
    <source>
        <strain evidence="1">SFB1</strain>
    </source>
</reference>
<dbReference type="Proteomes" id="UP000004348">
    <property type="component" value="Chromosome"/>
</dbReference>
<proteinExistence type="predicted"/>
<name>F3KIN5_9ARCH</name>
<dbReference type="EMBL" id="AEGP01000022">
    <property type="protein sequence ID" value="EGG42779.1"/>
    <property type="molecule type" value="Genomic_DNA"/>
</dbReference>
<gene>
    <name evidence="1" type="ORF">Nlim_0334</name>
</gene>
<organism evidence="1">
    <name type="scientific">Candidatus Nitrosarchaeum limnium SFB1</name>
    <dbReference type="NCBI Taxonomy" id="886738"/>
    <lineage>
        <taxon>Archaea</taxon>
        <taxon>Nitrososphaerota</taxon>
        <taxon>Nitrososphaeria</taxon>
        <taxon>Nitrosopumilales</taxon>
        <taxon>Nitrosopumilaceae</taxon>
        <taxon>Nitrosarchaeum</taxon>
    </lineage>
</organism>
<evidence type="ECO:0000313" key="1">
    <source>
        <dbReference type="EMBL" id="EGG42779.1"/>
    </source>
</evidence>
<dbReference type="AlphaFoldDB" id="F3KIN5"/>
<sequence length="91" mass="10395">MSVERIVFEFVKYINKEPGKCPACGFKIIIECCSFIEGRGWFCPQCKTLSVYDEEIQKMIGDNVSILPVIPKPPYSYGETLKPSSKVRRID</sequence>
<accession>F3KIN5</accession>
<protein>
    <submittedName>
        <fullName evidence="1">Uncharacterized protein</fullName>
    </submittedName>
</protein>
<dbReference type="HOGENOM" id="CLU_2419878_0_0_2"/>